<feature type="domain" description="Glutamine amidotransferase type-2" evidence="2">
    <location>
        <begin position="2"/>
        <end position="251"/>
    </location>
</feature>
<dbReference type="CDD" id="cd01908">
    <property type="entry name" value="YafJ"/>
    <property type="match status" value="1"/>
</dbReference>
<evidence type="ECO:0000313" key="3">
    <source>
        <dbReference type="EMBL" id="UXE62734.1"/>
    </source>
</evidence>
<accession>A0A977KZG3</accession>
<dbReference type="InterPro" id="IPR026869">
    <property type="entry name" value="EgtC-like"/>
</dbReference>
<name>A0A977KZG3_9CYAN</name>
<dbReference type="Gene3D" id="3.60.20.10">
    <property type="entry name" value="Glutamine Phosphoribosylpyrophosphate, subunit 1, domain 1"/>
    <property type="match status" value="1"/>
</dbReference>
<dbReference type="PANTHER" id="PTHR42824">
    <property type="entry name" value="GLUTAMINE AMIDOTRANSFERASE"/>
    <property type="match status" value="1"/>
</dbReference>
<proteinExistence type="predicted"/>
<organism evidence="3">
    <name type="scientific">Woronichinia naegeliana WA131</name>
    <dbReference type="NCBI Taxonomy" id="2824559"/>
    <lineage>
        <taxon>Bacteria</taxon>
        <taxon>Bacillati</taxon>
        <taxon>Cyanobacteriota</taxon>
        <taxon>Cyanophyceae</taxon>
        <taxon>Synechococcales</taxon>
        <taxon>Coelosphaeriaceae</taxon>
        <taxon>Woronichinia</taxon>
    </lineage>
</organism>
<dbReference type="PANTHER" id="PTHR42824:SF1">
    <property type="entry name" value="GLUTAMINE AMIDOTRANSFERASE YAFJ-RELATED"/>
    <property type="match status" value="1"/>
</dbReference>
<sequence>MCQLLGMNCNVPTDICFSFEGFCARGGKTDEHRDGWGIAFFEGLGCRLFLDDHASIHSPIAELVKQYPIKSTQVIAHIRKATQGEVGLENCHPFQRELWGKYWVFAHNGNLENFEPELQGLYQPVGKTDSEKAFCLILETLRQAFPDGQPTLEKLYQILATITQSLAQQGIFNYLLSNGEYLFVYCSTQLHYLIRQAPFAAAHLIDEDITVDFQALTNQTDRVAIIATLPLTDNEVWTNIQPGELMVFQDGRPLNLRFTEELINCQTPGDRQTPTA</sequence>
<evidence type="ECO:0000259" key="2">
    <source>
        <dbReference type="PROSITE" id="PS51278"/>
    </source>
</evidence>
<dbReference type="SUPFAM" id="SSF56235">
    <property type="entry name" value="N-terminal nucleophile aminohydrolases (Ntn hydrolases)"/>
    <property type="match status" value="1"/>
</dbReference>
<dbReference type="KEGG" id="wna:KA717_08405"/>
<dbReference type="PROSITE" id="PS51278">
    <property type="entry name" value="GATASE_TYPE_2"/>
    <property type="match status" value="1"/>
</dbReference>
<dbReference type="Proteomes" id="UP001065613">
    <property type="component" value="Chromosome"/>
</dbReference>
<evidence type="ECO:0000256" key="1">
    <source>
        <dbReference type="ARBA" id="ARBA00022962"/>
    </source>
</evidence>
<dbReference type="InterPro" id="IPR029055">
    <property type="entry name" value="Ntn_hydrolases_N"/>
</dbReference>
<dbReference type="AlphaFoldDB" id="A0A977KZG3"/>
<keyword evidence="1 3" id="KW-0315">Glutamine amidotransferase</keyword>
<dbReference type="InterPro" id="IPR017932">
    <property type="entry name" value="GATase_2_dom"/>
</dbReference>
<dbReference type="Pfam" id="PF13230">
    <property type="entry name" value="GATase_4"/>
    <property type="match status" value="1"/>
</dbReference>
<dbReference type="EMBL" id="CP073041">
    <property type="protein sequence ID" value="UXE62734.1"/>
    <property type="molecule type" value="Genomic_DNA"/>
</dbReference>
<gene>
    <name evidence="3" type="ORF">KA717_08405</name>
</gene>
<protein>
    <submittedName>
        <fullName evidence="3">Class II glutamine amidotransferase</fullName>
    </submittedName>
</protein>
<reference evidence="3" key="1">
    <citation type="submission" date="2021-04" db="EMBL/GenBank/DDBJ databases">
        <title>Genome sequence of Woronichinia naegeliana from Washington state freshwater lake bloom.</title>
        <authorList>
            <person name="Dreher T.W."/>
        </authorList>
    </citation>
    <scope>NUCLEOTIDE SEQUENCE</scope>
    <source>
        <strain evidence="3">WA131</strain>
    </source>
</reference>